<dbReference type="AlphaFoldDB" id="A0A565AYC1"/>
<gene>
    <name evidence="2" type="ORF">ANE_LOCUS4853</name>
</gene>
<evidence type="ECO:0000313" key="2">
    <source>
        <dbReference type="EMBL" id="VVA94408.1"/>
    </source>
</evidence>
<evidence type="ECO:0000256" key="1">
    <source>
        <dbReference type="SAM" id="MobiDB-lite"/>
    </source>
</evidence>
<organism evidence="2 3">
    <name type="scientific">Arabis nemorensis</name>
    <dbReference type="NCBI Taxonomy" id="586526"/>
    <lineage>
        <taxon>Eukaryota</taxon>
        <taxon>Viridiplantae</taxon>
        <taxon>Streptophyta</taxon>
        <taxon>Embryophyta</taxon>
        <taxon>Tracheophyta</taxon>
        <taxon>Spermatophyta</taxon>
        <taxon>Magnoliopsida</taxon>
        <taxon>eudicotyledons</taxon>
        <taxon>Gunneridae</taxon>
        <taxon>Pentapetalae</taxon>
        <taxon>rosids</taxon>
        <taxon>malvids</taxon>
        <taxon>Brassicales</taxon>
        <taxon>Brassicaceae</taxon>
        <taxon>Arabideae</taxon>
        <taxon>Arabis</taxon>
    </lineage>
</organism>
<proteinExistence type="predicted"/>
<comment type="caution">
    <text evidence="2">The sequence shown here is derived from an EMBL/GenBank/DDBJ whole genome shotgun (WGS) entry which is preliminary data.</text>
</comment>
<name>A0A565AYC1_9BRAS</name>
<dbReference type="EMBL" id="CABITT030000002">
    <property type="protein sequence ID" value="VVA94408.1"/>
    <property type="molecule type" value="Genomic_DNA"/>
</dbReference>
<accession>A0A565AYC1</accession>
<dbReference type="Proteomes" id="UP000489600">
    <property type="component" value="Unassembled WGS sequence"/>
</dbReference>
<feature type="region of interest" description="Disordered" evidence="1">
    <location>
        <begin position="1"/>
        <end position="23"/>
    </location>
</feature>
<protein>
    <submittedName>
        <fullName evidence="2">Uncharacterized protein</fullName>
    </submittedName>
</protein>
<dbReference type="OrthoDB" id="1108411at2759"/>
<keyword evidence="3" id="KW-1185">Reference proteome</keyword>
<feature type="compositionally biased region" description="Acidic residues" evidence="1">
    <location>
        <begin position="7"/>
        <end position="23"/>
    </location>
</feature>
<evidence type="ECO:0000313" key="3">
    <source>
        <dbReference type="Proteomes" id="UP000489600"/>
    </source>
</evidence>
<reference evidence="2" key="1">
    <citation type="submission" date="2019-07" db="EMBL/GenBank/DDBJ databases">
        <authorList>
            <person name="Dittberner H."/>
        </authorList>
    </citation>
    <scope>NUCLEOTIDE SEQUENCE [LARGE SCALE GENOMIC DNA]</scope>
</reference>
<sequence>MNKRATDEEEDGVSDIDSGDMLDTQENEEMYCVSVDDNTHLSNEYTNEPVVDVELVHKYLGEHHESLLVVSEVVVEYNLLRQPYKTQSLAIESSNDKVRNNIAYVVLTKMITMNSKRRRQYSLHWSFQAY</sequence>